<evidence type="ECO:0000256" key="1">
    <source>
        <dbReference type="SAM" id="SignalP"/>
    </source>
</evidence>
<reference evidence="2" key="1">
    <citation type="submission" date="2023-07" db="EMBL/GenBank/DDBJ databases">
        <authorList>
            <consortium name="CYATHOMIX"/>
        </authorList>
    </citation>
    <scope>NUCLEOTIDE SEQUENCE</scope>
    <source>
        <strain evidence="2">N/A</strain>
    </source>
</reference>
<dbReference type="Proteomes" id="UP001176961">
    <property type="component" value="Unassembled WGS sequence"/>
</dbReference>
<keyword evidence="3" id="KW-1185">Reference proteome</keyword>
<comment type="caution">
    <text evidence="2">The sequence shown here is derived from an EMBL/GenBank/DDBJ whole genome shotgun (WGS) entry which is preliminary data.</text>
</comment>
<feature type="chain" id="PRO_5041243224" evidence="1">
    <location>
        <begin position="22"/>
        <end position="228"/>
    </location>
</feature>
<dbReference type="AlphaFoldDB" id="A0AA36GP76"/>
<evidence type="ECO:0000313" key="2">
    <source>
        <dbReference type="EMBL" id="CAJ0595646.1"/>
    </source>
</evidence>
<gene>
    <name evidence="2" type="ORF">CYNAS_LOCUS7629</name>
</gene>
<protein>
    <submittedName>
        <fullName evidence="2">Uncharacterized protein</fullName>
    </submittedName>
</protein>
<proteinExistence type="predicted"/>
<sequence>MNLLLINFLLLSMYGTTRVTAEFTQRPKNGNRWLSCNDRSCNKKCMTTGYVGGRFVPRPYLTIAPYLLPYRHIYNRPPWECSCHKEKKYGVTPKPITPIQPTPGPFGCTKLTCNKKCVAKRYPCGKCIPLSFIPGWNCRCQKEEKYCVTPKPITPIQPTTIVTTPATTIKIPIHFHAGPCSKDPCIKKCVAEGYLCGICFKNTFVPKPKCICVNSEFNCAPLLKSHSH</sequence>
<organism evidence="2 3">
    <name type="scientific">Cylicocyclus nassatus</name>
    <name type="common">Nematode worm</name>
    <dbReference type="NCBI Taxonomy" id="53992"/>
    <lineage>
        <taxon>Eukaryota</taxon>
        <taxon>Metazoa</taxon>
        <taxon>Ecdysozoa</taxon>
        <taxon>Nematoda</taxon>
        <taxon>Chromadorea</taxon>
        <taxon>Rhabditida</taxon>
        <taxon>Rhabditina</taxon>
        <taxon>Rhabditomorpha</taxon>
        <taxon>Strongyloidea</taxon>
        <taxon>Strongylidae</taxon>
        <taxon>Cylicocyclus</taxon>
    </lineage>
</organism>
<feature type="signal peptide" evidence="1">
    <location>
        <begin position="1"/>
        <end position="21"/>
    </location>
</feature>
<evidence type="ECO:0000313" key="3">
    <source>
        <dbReference type="Proteomes" id="UP001176961"/>
    </source>
</evidence>
<keyword evidence="1" id="KW-0732">Signal</keyword>
<name>A0AA36GP76_CYLNA</name>
<accession>A0AA36GP76</accession>
<dbReference type="EMBL" id="CATQJL010000112">
    <property type="protein sequence ID" value="CAJ0595646.1"/>
    <property type="molecule type" value="Genomic_DNA"/>
</dbReference>